<organism evidence="1 2">
    <name type="scientific">Desulfoplanes formicivorans</name>
    <dbReference type="NCBI Taxonomy" id="1592317"/>
    <lineage>
        <taxon>Bacteria</taxon>
        <taxon>Pseudomonadati</taxon>
        <taxon>Thermodesulfobacteriota</taxon>
        <taxon>Desulfovibrionia</taxon>
        <taxon>Desulfovibrionales</taxon>
        <taxon>Desulfoplanaceae</taxon>
        <taxon>Desulfoplanes</taxon>
    </lineage>
</organism>
<gene>
    <name evidence="1" type="ORF">DPF_1719</name>
</gene>
<evidence type="ECO:0000313" key="1">
    <source>
        <dbReference type="EMBL" id="GAU09000.1"/>
    </source>
</evidence>
<comment type="caution">
    <text evidence="1">The sequence shown here is derived from an EMBL/GenBank/DDBJ whole genome shotgun (WGS) entry which is preliminary data.</text>
</comment>
<dbReference type="AlphaFoldDB" id="A0A194AIE1"/>
<proteinExistence type="predicted"/>
<protein>
    <submittedName>
        <fullName evidence="1">Uncharacterized protein</fullName>
    </submittedName>
</protein>
<evidence type="ECO:0000313" key="2">
    <source>
        <dbReference type="Proteomes" id="UP000095200"/>
    </source>
</evidence>
<reference evidence="2" key="1">
    <citation type="submission" date="2016-06" db="EMBL/GenBank/DDBJ databases">
        <title>Draft genome sequence of Desulfoplanes formicivorans strain Pf12B.</title>
        <authorList>
            <person name="Watanabe M."/>
            <person name="Kojima H."/>
            <person name="Fukui M."/>
        </authorList>
    </citation>
    <scope>NUCLEOTIDE SEQUENCE [LARGE SCALE GENOMIC DNA]</scope>
    <source>
        <strain evidence="2">Pf12B</strain>
    </source>
</reference>
<sequence length="141" mass="16027">MAANDALTQVDAFLAQWQESEARPKKAFMRLRDYVCGRATCNLEFSARPGVTYSLRAKHANQSTRPLFVMIDVIDDDPTQRWLSVCFYAHMINDPDELGEYAPEGLFGEDACCFDIDGYEETLLAYVEKRIDEAWEAASVK</sequence>
<dbReference type="EMBL" id="BDFE01000016">
    <property type="protein sequence ID" value="GAU09000.1"/>
    <property type="molecule type" value="Genomic_DNA"/>
</dbReference>
<dbReference type="STRING" id="1592317.DPF_1719"/>
<accession>A0A194AIE1</accession>
<dbReference type="RefSeq" id="WP_069859096.1">
    <property type="nucleotide sequence ID" value="NZ_BDFE01000016.1"/>
</dbReference>
<name>A0A194AIE1_9BACT</name>
<dbReference type="OrthoDB" id="5471290at2"/>
<keyword evidence="2" id="KW-1185">Reference proteome</keyword>
<dbReference type="Proteomes" id="UP000095200">
    <property type="component" value="Unassembled WGS sequence"/>
</dbReference>